<feature type="non-terminal residue" evidence="2">
    <location>
        <position position="57"/>
    </location>
</feature>
<dbReference type="Proteomes" id="UP000230922">
    <property type="component" value="Unassembled WGS sequence"/>
</dbReference>
<evidence type="ECO:0000313" key="2">
    <source>
        <dbReference type="EMBL" id="PIR96556.1"/>
    </source>
</evidence>
<evidence type="ECO:0000256" key="1">
    <source>
        <dbReference type="SAM" id="Phobius"/>
    </source>
</evidence>
<accession>A0A2H0VBV0</accession>
<proteinExistence type="predicted"/>
<gene>
    <name evidence="2" type="ORF">COT92_00480</name>
</gene>
<dbReference type="Gene3D" id="3.30.700.10">
    <property type="entry name" value="Glycoprotein, Type 4 Pilin"/>
    <property type="match status" value="1"/>
</dbReference>
<dbReference type="Pfam" id="PF07963">
    <property type="entry name" value="N_methyl"/>
    <property type="match status" value="1"/>
</dbReference>
<name>A0A2H0VBV0_9BACT</name>
<dbReference type="InterPro" id="IPR045584">
    <property type="entry name" value="Pilin-like"/>
</dbReference>
<organism evidence="2 3">
    <name type="scientific">Candidatus Doudnabacteria bacterium CG10_big_fil_rev_8_21_14_0_10_42_18</name>
    <dbReference type="NCBI Taxonomy" id="1974552"/>
    <lineage>
        <taxon>Bacteria</taxon>
        <taxon>Candidatus Doudnaibacteriota</taxon>
    </lineage>
</organism>
<protein>
    <submittedName>
        <fullName evidence="2">Uncharacterized protein</fullName>
    </submittedName>
</protein>
<dbReference type="AlphaFoldDB" id="A0A2H0VBV0"/>
<keyword evidence="1" id="KW-1133">Transmembrane helix</keyword>
<keyword evidence="1" id="KW-0812">Transmembrane</keyword>
<sequence length="57" mass="6316">MPRTRLKPASPIYNKVGGFTIIELLVVISIMGILMSVIVANIAGQRDHQKLRIAQNE</sequence>
<comment type="caution">
    <text evidence="2">The sequence shown here is derived from an EMBL/GenBank/DDBJ whole genome shotgun (WGS) entry which is preliminary data.</text>
</comment>
<dbReference type="InterPro" id="IPR012902">
    <property type="entry name" value="N_methyl_site"/>
</dbReference>
<reference evidence="3" key="1">
    <citation type="submission" date="2017-09" db="EMBL/GenBank/DDBJ databases">
        <title>Depth-based differentiation of microbial function through sediment-hosted aquifers and enrichment of novel symbionts in the deep terrestrial subsurface.</title>
        <authorList>
            <person name="Probst A.J."/>
            <person name="Ladd B."/>
            <person name="Jarett J.K."/>
            <person name="Geller-Mcgrath D.E."/>
            <person name="Sieber C.M.K."/>
            <person name="Emerson J.B."/>
            <person name="Anantharaman K."/>
            <person name="Thomas B.C."/>
            <person name="Malmstrom R."/>
            <person name="Stieglmeier M."/>
            <person name="Klingl A."/>
            <person name="Woyke T."/>
            <person name="Ryan C.M."/>
            <person name="Banfield J.F."/>
        </authorList>
    </citation>
    <scope>NUCLEOTIDE SEQUENCE [LARGE SCALE GENOMIC DNA]</scope>
</reference>
<evidence type="ECO:0000313" key="3">
    <source>
        <dbReference type="Proteomes" id="UP000230922"/>
    </source>
</evidence>
<dbReference type="EMBL" id="PFAK01000006">
    <property type="protein sequence ID" value="PIR96556.1"/>
    <property type="molecule type" value="Genomic_DNA"/>
</dbReference>
<keyword evidence="1" id="KW-0472">Membrane</keyword>
<dbReference type="NCBIfam" id="TIGR02532">
    <property type="entry name" value="IV_pilin_GFxxxE"/>
    <property type="match status" value="1"/>
</dbReference>
<feature type="transmembrane region" description="Helical" evidence="1">
    <location>
        <begin position="20"/>
        <end position="43"/>
    </location>
</feature>
<dbReference type="SUPFAM" id="SSF54523">
    <property type="entry name" value="Pili subunits"/>
    <property type="match status" value="1"/>
</dbReference>